<feature type="transmembrane region" description="Helical" evidence="6">
    <location>
        <begin position="245"/>
        <end position="263"/>
    </location>
</feature>
<feature type="transmembrane region" description="Helical" evidence="6">
    <location>
        <begin position="82"/>
        <end position="99"/>
    </location>
</feature>
<dbReference type="STRING" id="1306953.J121_331"/>
<dbReference type="EMBL" id="JYNE01000022">
    <property type="protein sequence ID" value="KNH02550.1"/>
    <property type="molecule type" value="Genomic_DNA"/>
</dbReference>
<keyword evidence="2" id="KW-0813">Transport</keyword>
<dbReference type="Pfam" id="PF07690">
    <property type="entry name" value="MFS_1"/>
    <property type="match status" value="1"/>
</dbReference>
<protein>
    <submittedName>
        <fullName evidence="8">Sugar transporter</fullName>
    </submittedName>
</protein>
<dbReference type="InterPro" id="IPR036259">
    <property type="entry name" value="MFS_trans_sf"/>
</dbReference>
<evidence type="ECO:0000313" key="9">
    <source>
        <dbReference type="Proteomes" id="UP000037446"/>
    </source>
</evidence>
<feature type="transmembrane region" description="Helical" evidence="6">
    <location>
        <begin position="12"/>
        <end position="31"/>
    </location>
</feature>
<dbReference type="InterPro" id="IPR020846">
    <property type="entry name" value="MFS_dom"/>
</dbReference>
<name>A0A0L1KES3_9SPHN</name>
<keyword evidence="8" id="KW-0762">Sugar transport</keyword>
<dbReference type="PANTHER" id="PTHR19432:SF35">
    <property type="entry name" value="SOLUTE CARRIER FAMILY 45 MEMBER 3 ISOFORM X1"/>
    <property type="match status" value="1"/>
</dbReference>
<keyword evidence="4 6" id="KW-1133">Transmembrane helix</keyword>
<feature type="transmembrane region" description="Helical" evidence="6">
    <location>
        <begin position="343"/>
        <end position="363"/>
    </location>
</feature>
<comment type="subcellular location">
    <subcellularLocation>
        <location evidence="1">Membrane</location>
        <topology evidence="1">Multi-pass membrane protein</topology>
    </subcellularLocation>
</comment>
<dbReference type="AlphaFoldDB" id="A0A0L1KES3"/>
<feature type="transmembrane region" description="Helical" evidence="6">
    <location>
        <begin position="375"/>
        <end position="399"/>
    </location>
</feature>
<feature type="transmembrane region" description="Helical" evidence="6">
    <location>
        <begin position="180"/>
        <end position="202"/>
    </location>
</feature>
<organism evidence="8 9">
    <name type="scientific">Qipengyuania citrea LAMA 915</name>
    <dbReference type="NCBI Taxonomy" id="1306953"/>
    <lineage>
        <taxon>Bacteria</taxon>
        <taxon>Pseudomonadati</taxon>
        <taxon>Pseudomonadota</taxon>
        <taxon>Alphaproteobacteria</taxon>
        <taxon>Sphingomonadales</taxon>
        <taxon>Erythrobacteraceae</taxon>
        <taxon>Qipengyuania</taxon>
    </lineage>
</organism>
<evidence type="ECO:0000313" key="8">
    <source>
        <dbReference type="EMBL" id="KNH02550.1"/>
    </source>
</evidence>
<feature type="transmembrane region" description="Helical" evidence="6">
    <location>
        <begin position="51"/>
        <end position="70"/>
    </location>
</feature>
<sequence>MQVTGKPRLSLLRIIEMNVGFFGLQFSFGLQQANMGPIYGFLGADEATMPLLWLAGPMTGLLVQPIIGAMSDRTQSRWGRRTPYFLIGAIICSISLFLMPYSSALWMAASLLWILDAGNNITMEPYRAYVADRLVPDQRATGFLTQSAFTGLAQTLSYLAPTLLTAFVAKDVLDANGIPVIVKIAFIIGAILSISTIVWSVWRVPELPMTAQEKADLVGKPMTVKATLGEIGSAIKDMPRAMRQLSLAMLCQWYAMFAYWQYITFAVGRSIYDTSDPSSAAFRDATLTTQQAGALYNFIAFLGALLLIPIVRKLGARLVHAICLTASGAAMLLIPGVETPAALFVLMLGIGIGWAGMMGNTYVMLADVIPPERNGIYMGIFNMFIVIPMLIQTLTMPLFYEPLLGSDPRNVLLLGGVLMLVGAVATMFVDAGRPVPKSLRPEAN</sequence>
<dbReference type="PROSITE" id="PS50850">
    <property type="entry name" value="MFS"/>
    <property type="match status" value="1"/>
</dbReference>
<accession>A0A0L1KES3</accession>
<dbReference type="Gene3D" id="1.20.1250.20">
    <property type="entry name" value="MFS general substrate transporter like domains"/>
    <property type="match status" value="1"/>
</dbReference>
<gene>
    <name evidence="8" type="ORF">J121_331</name>
</gene>
<reference evidence="8" key="1">
    <citation type="submission" date="2015-02" db="EMBL/GenBank/DDBJ databases">
        <authorList>
            <person name="Chooi Y.-H."/>
        </authorList>
    </citation>
    <scope>NUCLEOTIDE SEQUENCE [LARGE SCALE GENOMIC DNA]</scope>
    <source>
        <strain evidence="8">LAMA 915</strain>
    </source>
</reference>
<feature type="transmembrane region" description="Helical" evidence="6">
    <location>
        <begin position="318"/>
        <end position="337"/>
    </location>
</feature>
<feature type="transmembrane region" description="Helical" evidence="6">
    <location>
        <begin position="294"/>
        <end position="311"/>
    </location>
</feature>
<dbReference type="PANTHER" id="PTHR19432">
    <property type="entry name" value="SUGAR TRANSPORTER"/>
    <property type="match status" value="1"/>
</dbReference>
<evidence type="ECO:0000259" key="7">
    <source>
        <dbReference type="PROSITE" id="PS50850"/>
    </source>
</evidence>
<dbReference type="GO" id="GO:0022857">
    <property type="term" value="F:transmembrane transporter activity"/>
    <property type="evidence" value="ECO:0007669"/>
    <property type="project" value="InterPro"/>
</dbReference>
<evidence type="ECO:0000256" key="5">
    <source>
        <dbReference type="ARBA" id="ARBA00023136"/>
    </source>
</evidence>
<dbReference type="PATRIC" id="fig|1306953.7.peg.335"/>
<keyword evidence="5 6" id="KW-0472">Membrane</keyword>
<proteinExistence type="predicted"/>
<evidence type="ECO:0000256" key="2">
    <source>
        <dbReference type="ARBA" id="ARBA00022448"/>
    </source>
</evidence>
<dbReference type="SUPFAM" id="SSF103473">
    <property type="entry name" value="MFS general substrate transporter"/>
    <property type="match status" value="1"/>
</dbReference>
<evidence type="ECO:0000256" key="1">
    <source>
        <dbReference type="ARBA" id="ARBA00004141"/>
    </source>
</evidence>
<dbReference type="RefSeq" id="WP_050599977.1">
    <property type="nucleotide sequence ID" value="NZ_JYNE01000022.1"/>
</dbReference>
<keyword evidence="3 6" id="KW-0812">Transmembrane</keyword>
<dbReference type="InterPro" id="IPR011701">
    <property type="entry name" value="MFS"/>
</dbReference>
<feature type="domain" description="Major facilitator superfamily (MFS) profile" evidence="7">
    <location>
        <begin position="13"/>
        <end position="434"/>
    </location>
</feature>
<dbReference type="Proteomes" id="UP000037446">
    <property type="component" value="Unassembled WGS sequence"/>
</dbReference>
<feature type="transmembrane region" description="Helical" evidence="6">
    <location>
        <begin position="411"/>
        <end position="431"/>
    </location>
</feature>
<dbReference type="GO" id="GO:0016020">
    <property type="term" value="C:membrane"/>
    <property type="evidence" value="ECO:0007669"/>
    <property type="project" value="UniProtKB-SubCell"/>
</dbReference>
<evidence type="ECO:0000256" key="4">
    <source>
        <dbReference type="ARBA" id="ARBA00022989"/>
    </source>
</evidence>
<evidence type="ECO:0000256" key="6">
    <source>
        <dbReference type="SAM" id="Phobius"/>
    </source>
</evidence>
<comment type="caution">
    <text evidence="8">The sequence shown here is derived from an EMBL/GenBank/DDBJ whole genome shotgun (WGS) entry which is preliminary data.</text>
</comment>
<evidence type="ECO:0000256" key="3">
    <source>
        <dbReference type="ARBA" id="ARBA00022692"/>
    </source>
</evidence>